<keyword evidence="3 8" id="KW-0597">Phosphoprotein</keyword>
<evidence type="ECO:0000256" key="1">
    <source>
        <dbReference type="ARBA" id="ARBA00004496"/>
    </source>
</evidence>
<accession>A0A8J3E8Z2</accession>
<dbReference type="InterPro" id="IPR011006">
    <property type="entry name" value="CheY-like_superfamily"/>
</dbReference>
<feature type="domain" description="OmpR/PhoB-type" evidence="11">
    <location>
        <begin position="124"/>
        <end position="218"/>
    </location>
</feature>
<evidence type="ECO:0000256" key="4">
    <source>
        <dbReference type="ARBA" id="ARBA00023012"/>
    </source>
</evidence>
<dbReference type="InterPro" id="IPR036388">
    <property type="entry name" value="WH-like_DNA-bd_sf"/>
</dbReference>
<dbReference type="Gene3D" id="3.40.50.2300">
    <property type="match status" value="1"/>
</dbReference>
<name>A0A8J3E8Z2_9GAMM</name>
<keyword evidence="4" id="KW-0902">Two-component regulatory system</keyword>
<feature type="domain" description="Response regulatory" evidence="10">
    <location>
        <begin position="2"/>
        <end position="116"/>
    </location>
</feature>
<evidence type="ECO:0000313" key="13">
    <source>
        <dbReference type="Proteomes" id="UP000636949"/>
    </source>
</evidence>
<keyword evidence="7" id="KW-0804">Transcription</keyword>
<dbReference type="InterPro" id="IPR001789">
    <property type="entry name" value="Sig_transdc_resp-reg_receiver"/>
</dbReference>
<feature type="modified residue" description="4-aspartylphosphate" evidence="8">
    <location>
        <position position="51"/>
    </location>
</feature>
<evidence type="ECO:0000256" key="2">
    <source>
        <dbReference type="ARBA" id="ARBA00022490"/>
    </source>
</evidence>
<evidence type="ECO:0000256" key="5">
    <source>
        <dbReference type="ARBA" id="ARBA00023015"/>
    </source>
</evidence>
<dbReference type="EMBL" id="BMJS01000012">
    <property type="protein sequence ID" value="GGF97434.1"/>
    <property type="molecule type" value="Genomic_DNA"/>
</dbReference>
<dbReference type="FunFam" id="1.10.10.10:FF:000005">
    <property type="entry name" value="Two-component system response regulator"/>
    <property type="match status" value="1"/>
</dbReference>
<dbReference type="FunFam" id="3.40.50.2300:FF:000002">
    <property type="entry name" value="DNA-binding response regulator PhoP"/>
    <property type="match status" value="1"/>
</dbReference>
<dbReference type="PANTHER" id="PTHR48111">
    <property type="entry name" value="REGULATOR OF RPOS"/>
    <property type="match status" value="1"/>
</dbReference>
<dbReference type="CDD" id="cd00383">
    <property type="entry name" value="trans_reg_C"/>
    <property type="match status" value="1"/>
</dbReference>
<dbReference type="SMART" id="SM00448">
    <property type="entry name" value="REC"/>
    <property type="match status" value="1"/>
</dbReference>
<dbReference type="Gene3D" id="1.10.10.10">
    <property type="entry name" value="Winged helix-like DNA-binding domain superfamily/Winged helix DNA-binding domain"/>
    <property type="match status" value="1"/>
</dbReference>
<reference evidence="12" key="1">
    <citation type="journal article" date="2014" name="Int. J. Syst. Evol. Microbiol.">
        <title>Complete genome sequence of Corynebacterium casei LMG S-19264T (=DSM 44701T), isolated from a smear-ripened cheese.</title>
        <authorList>
            <consortium name="US DOE Joint Genome Institute (JGI-PGF)"/>
            <person name="Walter F."/>
            <person name="Albersmeier A."/>
            <person name="Kalinowski J."/>
            <person name="Ruckert C."/>
        </authorList>
    </citation>
    <scope>NUCLEOTIDE SEQUENCE</scope>
    <source>
        <strain evidence="12">CGMCC 1.15758</strain>
    </source>
</reference>
<dbReference type="GO" id="GO:0000976">
    <property type="term" value="F:transcription cis-regulatory region binding"/>
    <property type="evidence" value="ECO:0007669"/>
    <property type="project" value="TreeGrafter"/>
</dbReference>
<dbReference type="Pfam" id="PF00486">
    <property type="entry name" value="Trans_reg_C"/>
    <property type="match status" value="1"/>
</dbReference>
<evidence type="ECO:0000259" key="11">
    <source>
        <dbReference type="PROSITE" id="PS51755"/>
    </source>
</evidence>
<dbReference type="InterPro" id="IPR039420">
    <property type="entry name" value="WalR-like"/>
</dbReference>
<evidence type="ECO:0000259" key="10">
    <source>
        <dbReference type="PROSITE" id="PS50110"/>
    </source>
</evidence>
<dbReference type="Pfam" id="PF00072">
    <property type="entry name" value="Response_reg"/>
    <property type="match status" value="1"/>
</dbReference>
<dbReference type="GO" id="GO:0000156">
    <property type="term" value="F:phosphorelay response regulator activity"/>
    <property type="evidence" value="ECO:0007669"/>
    <property type="project" value="TreeGrafter"/>
</dbReference>
<dbReference type="PANTHER" id="PTHR48111:SF35">
    <property type="entry name" value="TRANSCRIPTIONAL REGULATORY PROTEIN QSEB"/>
    <property type="match status" value="1"/>
</dbReference>
<proteinExistence type="predicted"/>
<dbReference type="Gene3D" id="6.10.250.690">
    <property type="match status" value="1"/>
</dbReference>
<dbReference type="SUPFAM" id="SSF52172">
    <property type="entry name" value="CheY-like"/>
    <property type="match status" value="1"/>
</dbReference>
<dbReference type="GO" id="GO:0032993">
    <property type="term" value="C:protein-DNA complex"/>
    <property type="evidence" value="ECO:0007669"/>
    <property type="project" value="TreeGrafter"/>
</dbReference>
<comment type="subcellular location">
    <subcellularLocation>
        <location evidence="1">Cytoplasm</location>
    </subcellularLocation>
</comment>
<dbReference type="Proteomes" id="UP000636949">
    <property type="component" value="Unassembled WGS sequence"/>
</dbReference>
<evidence type="ECO:0000256" key="3">
    <source>
        <dbReference type="ARBA" id="ARBA00022553"/>
    </source>
</evidence>
<keyword evidence="2" id="KW-0963">Cytoplasm</keyword>
<dbReference type="InterPro" id="IPR001867">
    <property type="entry name" value="OmpR/PhoB-type_DNA-bd"/>
</dbReference>
<organism evidence="12 13">
    <name type="scientific">Cysteiniphilum litorale</name>
    <dbReference type="NCBI Taxonomy" id="2056700"/>
    <lineage>
        <taxon>Bacteria</taxon>
        <taxon>Pseudomonadati</taxon>
        <taxon>Pseudomonadota</taxon>
        <taxon>Gammaproteobacteria</taxon>
        <taxon>Thiotrichales</taxon>
        <taxon>Fastidiosibacteraceae</taxon>
        <taxon>Cysteiniphilum</taxon>
    </lineage>
</organism>
<evidence type="ECO:0000313" key="12">
    <source>
        <dbReference type="EMBL" id="GGF97434.1"/>
    </source>
</evidence>
<dbReference type="PROSITE" id="PS50110">
    <property type="entry name" value="RESPONSE_REGULATORY"/>
    <property type="match status" value="1"/>
</dbReference>
<evidence type="ECO:0000256" key="9">
    <source>
        <dbReference type="PROSITE-ProRule" id="PRU01091"/>
    </source>
</evidence>
<gene>
    <name evidence="12" type="ORF">GCM10010995_13260</name>
</gene>
<protein>
    <submittedName>
        <fullName evidence="12">DNA-binding response regulator</fullName>
    </submittedName>
</protein>
<sequence>MRILVVEDDEMLGDGIVEGLRQHNYAVDLMRDGKMAELALDTEPYDAVVMDIGLPHKDGIAIVKSIRAKGNAVPVLLLTARDAIDDRVRGLDSGADDYLTKPFDLSELLARMRALVRRSVGRSEPKIKFEALELDPAAQTLTINGEFVKLSRREFALLECLLENIGKVVSKTKLLEKLYGWDEEVDSNTLEVHIHNLRKKIQNKYIKTLRGVGYIIQKPPQETLNG</sequence>
<evidence type="ECO:0000256" key="6">
    <source>
        <dbReference type="ARBA" id="ARBA00023125"/>
    </source>
</evidence>
<dbReference type="OrthoDB" id="9802426at2"/>
<feature type="DNA-binding region" description="OmpR/PhoB-type" evidence="9">
    <location>
        <begin position="124"/>
        <end position="218"/>
    </location>
</feature>
<dbReference type="PROSITE" id="PS51755">
    <property type="entry name" value="OMPR_PHOB"/>
    <property type="match status" value="1"/>
</dbReference>
<keyword evidence="6 9" id="KW-0238">DNA-binding</keyword>
<keyword evidence="13" id="KW-1185">Reference proteome</keyword>
<evidence type="ECO:0000256" key="8">
    <source>
        <dbReference type="PROSITE-ProRule" id="PRU00169"/>
    </source>
</evidence>
<reference evidence="12" key="2">
    <citation type="submission" date="2020-09" db="EMBL/GenBank/DDBJ databases">
        <authorList>
            <person name="Sun Q."/>
            <person name="Zhou Y."/>
        </authorList>
    </citation>
    <scope>NUCLEOTIDE SEQUENCE</scope>
    <source>
        <strain evidence="12">CGMCC 1.15758</strain>
    </source>
</reference>
<keyword evidence="5" id="KW-0805">Transcription regulation</keyword>
<dbReference type="CDD" id="cd17624">
    <property type="entry name" value="REC_OmpR_PmrA-like"/>
    <property type="match status" value="1"/>
</dbReference>
<dbReference type="RefSeq" id="WP_117002524.1">
    <property type="nucleotide sequence ID" value="NZ_BMJS01000012.1"/>
</dbReference>
<dbReference type="AlphaFoldDB" id="A0A8J3E8Z2"/>
<dbReference type="GO" id="GO:0005829">
    <property type="term" value="C:cytosol"/>
    <property type="evidence" value="ECO:0007669"/>
    <property type="project" value="TreeGrafter"/>
</dbReference>
<comment type="caution">
    <text evidence="12">The sequence shown here is derived from an EMBL/GenBank/DDBJ whole genome shotgun (WGS) entry which is preliminary data.</text>
</comment>
<dbReference type="SMART" id="SM00862">
    <property type="entry name" value="Trans_reg_C"/>
    <property type="match status" value="1"/>
</dbReference>
<dbReference type="GO" id="GO:0006355">
    <property type="term" value="P:regulation of DNA-templated transcription"/>
    <property type="evidence" value="ECO:0007669"/>
    <property type="project" value="InterPro"/>
</dbReference>
<evidence type="ECO:0000256" key="7">
    <source>
        <dbReference type="ARBA" id="ARBA00023163"/>
    </source>
</evidence>